<dbReference type="RefSeq" id="WP_276303415.1">
    <property type="nucleotide sequence ID" value="NZ_CP119992.1"/>
</dbReference>
<evidence type="ECO:0000313" key="4">
    <source>
        <dbReference type="Proteomes" id="UP001596547"/>
    </source>
</evidence>
<dbReference type="Proteomes" id="UP001596547">
    <property type="component" value="Unassembled WGS sequence"/>
</dbReference>
<accession>A0ABD6AB03</accession>
<feature type="region of interest" description="Disordered" evidence="1">
    <location>
        <begin position="194"/>
        <end position="228"/>
    </location>
</feature>
<feature type="domain" description="DUF7350" evidence="2">
    <location>
        <begin position="223"/>
        <end position="346"/>
    </location>
</feature>
<dbReference type="GeneID" id="79315994"/>
<proteinExistence type="predicted"/>
<dbReference type="AlphaFoldDB" id="A0ABD6AB03"/>
<dbReference type="EMBL" id="JBHTBF010000002">
    <property type="protein sequence ID" value="MFC7317337.1"/>
    <property type="molecule type" value="Genomic_DNA"/>
</dbReference>
<reference evidence="3 4" key="1">
    <citation type="journal article" date="2019" name="Int. J. Syst. Evol. Microbiol.">
        <title>The Global Catalogue of Microorganisms (GCM) 10K type strain sequencing project: providing services to taxonomists for standard genome sequencing and annotation.</title>
        <authorList>
            <consortium name="The Broad Institute Genomics Platform"/>
            <consortium name="The Broad Institute Genome Sequencing Center for Infectious Disease"/>
            <person name="Wu L."/>
            <person name="Ma J."/>
        </authorList>
    </citation>
    <scope>NUCLEOTIDE SEQUENCE [LARGE SCALE GENOMIC DNA]</scope>
    <source>
        <strain evidence="3 4">PSR21</strain>
    </source>
</reference>
<dbReference type="Gene3D" id="2.60.40.2480">
    <property type="entry name" value="Periplasmic metal-binding protein Tp34-type"/>
    <property type="match status" value="1"/>
</dbReference>
<dbReference type="InterPro" id="IPR038482">
    <property type="entry name" value="Tp34-type_sf"/>
</dbReference>
<evidence type="ECO:0000259" key="2">
    <source>
        <dbReference type="Pfam" id="PF24041"/>
    </source>
</evidence>
<evidence type="ECO:0000313" key="3">
    <source>
        <dbReference type="EMBL" id="MFC7317337.1"/>
    </source>
</evidence>
<name>A0ABD6AB03_9EURY</name>
<protein>
    <submittedName>
        <fullName evidence="3">Iron transporter</fullName>
    </submittedName>
</protein>
<comment type="caution">
    <text evidence="3">The sequence shown here is derived from an EMBL/GenBank/DDBJ whole genome shotgun (WGS) entry which is preliminary data.</text>
</comment>
<dbReference type="Pfam" id="PF24041">
    <property type="entry name" value="DUF7350"/>
    <property type="match status" value="1"/>
</dbReference>
<dbReference type="InterPro" id="IPR055774">
    <property type="entry name" value="DUF7350"/>
</dbReference>
<organism evidence="3 4">
    <name type="scientific">Halomarina halobia</name>
    <dbReference type="NCBI Taxonomy" id="3033386"/>
    <lineage>
        <taxon>Archaea</taxon>
        <taxon>Methanobacteriati</taxon>
        <taxon>Methanobacteriota</taxon>
        <taxon>Stenosarchaea group</taxon>
        <taxon>Halobacteria</taxon>
        <taxon>Halobacteriales</taxon>
        <taxon>Natronomonadaceae</taxon>
        <taxon>Halomarina</taxon>
    </lineage>
</organism>
<sequence length="351" mass="37205">MRRRRVLSLAGAAAALPLAGCLDALPGGPGAESEPSEGVYVQTFQESMAMQGEATAGDYRVALAFTVPHDFWTVTGREVETVPKTDEDSLHLMAVVWDPRSGRVLPEGGVSVRVARDGVVVTEEVLYPMLSQTMGFHYGANVVLPGDGTYDARVRIGGLSIRRTGAFRDRFAASASAQLPLAFTDRTRERVATRPIEQGGDPGALAPMDTGLPQSVAPDPGGLPGALLGTGESGDAVFAATALDAPPAGLAGDGGGRYLVLSPRSRYNRFLLPAMGLRGTLSRGDETVFEGDLVRTFDPDLGYHYGATVPEVRAADRLRVEVTTPPQTARHEGYERAFLDLDPATVALETR</sequence>
<evidence type="ECO:0000256" key="1">
    <source>
        <dbReference type="SAM" id="MobiDB-lite"/>
    </source>
</evidence>
<keyword evidence="4" id="KW-1185">Reference proteome</keyword>
<gene>
    <name evidence="3" type="ORF">ACFQPE_11145</name>
</gene>